<accession>A0ACA9QMD2</accession>
<keyword evidence="2" id="KW-1185">Reference proteome</keyword>
<dbReference type="EMBL" id="CAJVQC010034864">
    <property type="protein sequence ID" value="CAG8757510.1"/>
    <property type="molecule type" value="Genomic_DNA"/>
</dbReference>
<name>A0ACA9QMD2_9GLOM</name>
<organism evidence="1 2">
    <name type="scientific">Racocetra persica</name>
    <dbReference type="NCBI Taxonomy" id="160502"/>
    <lineage>
        <taxon>Eukaryota</taxon>
        <taxon>Fungi</taxon>
        <taxon>Fungi incertae sedis</taxon>
        <taxon>Mucoromycota</taxon>
        <taxon>Glomeromycotina</taxon>
        <taxon>Glomeromycetes</taxon>
        <taxon>Diversisporales</taxon>
        <taxon>Gigasporaceae</taxon>
        <taxon>Racocetra</taxon>
    </lineage>
</organism>
<reference evidence="1" key="1">
    <citation type="submission" date="2021-06" db="EMBL/GenBank/DDBJ databases">
        <authorList>
            <person name="Kallberg Y."/>
            <person name="Tangrot J."/>
            <person name="Rosling A."/>
        </authorList>
    </citation>
    <scope>NUCLEOTIDE SEQUENCE</scope>
    <source>
        <strain evidence="1">MA461A</strain>
    </source>
</reference>
<sequence>MLHVCIDALFPTLSRFIPKREVPNEPINLLVLGLSWIDPTIVTDKRVQNKKPIDQAQIYASHFEIGVYLVNFFLSGHKPPSDFDDVPEEIIIINVEHK</sequence>
<dbReference type="Proteomes" id="UP000789920">
    <property type="component" value="Unassembled WGS sequence"/>
</dbReference>
<evidence type="ECO:0000313" key="2">
    <source>
        <dbReference type="Proteomes" id="UP000789920"/>
    </source>
</evidence>
<protein>
    <submittedName>
        <fullName evidence="1">30528_t:CDS:1</fullName>
    </submittedName>
</protein>
<comment type="caution">
    <text evidence="1">The sequence shown here is derived from an EMBL/GenBank/DDBJ whole genome shotgun (WGS) entry which is preliminary data.</text>
</comment>
<evidence type="ECO:0000313" key="1">
    <source>
        <dbReference type="EMBL" id="CAG8757510.1"/>
    </source>
</evidence>
<proteinExistence type="predicted"/>
<feature type="non-terminal residue" evidence="1">
    <location>
        <position position="98"/>
    </location>
</feature>
<gene>
    <name evidence="1" type="ORF">RPERSI_LOCUS14847</name>
</gene>